<keyword evidence="2" id="KW-1185">Reference proteome</keyword>
<evidence type="ECO:0000313" key="2">
    <source>
        <dbReference type="Proteomes" id="UP001144978"/>
    </source>
</evidence>
<organism evidence="1 2">
    <name type="scientific">Trametes sanguinea</name>
    <dbReference type="NCBI Taxonomy" id="158606"/>
    <lineage>
        <taxon>Eukaryota</taxon>
        <taxon>Fungi</taxon>
        <taxon>Dikarya</taxon>
        <taxon>Basidiomycota</taxon>
        <taxon>Agaricomycotina</taxon>
        <taxon>Agaricomycetes</taxon>
        <taxon>Polyporales</taxon>
        <taxon>Polyporaceae</taxon>
        <taxon>Trametes</taxon>
    </lineage>
</organism>
<gene>
    <name evidence="1" type="ORF">NUW54_g5789</name>
</gene>
<accession>A0ACC1PVZ1</accession>
<proteinExistence type="predicted"/>
<dbReference type="Proteomes" id="UP001144978">
    <property type="component" value="Unassembled WGS sequence"/>
</dbReference>
<name>A0ACC1PVZ1_9APHY</name>
<protein>
    <submittedName>
        <fullName evidence="1">Uncharacterized protein</fullName>
    </submittedName>
</protein>
<dbReference type="EMBL" id="JANSHE010001468">
    <property type="protein sequence ID" value="KAJ3002553.1"/>
    <property type="molecule type" value="Genomic_DNA"/>
</dbReference>
<evidence type="ECO:0000313" key="1">
    <source>
        <dbReference type="EMBL" id="KAJ3002553.1"/>
    </source>
</evidence>
<comment type="caution">
    <text evidence="1">The sequence shown here is derived from an EMBL/GenBank/DDBJ whole genome shotgun (WGS) entry which is preliminary data.</text>
</comment>
<reference evidence="1" key="1">
    <citation type="submission" date="2022-08" db="EMBL/GenBank/DDBJ databases">
        <title>Genome Sequence of Pycnoporus sanguineus.</title>
        <authorList>
            <person name="Buettner E."/>
        </authorList>
    </citation>
    <scope>NUCLEOTIDE SEQUENCE</scope>
    <source>
        <strain evidence="1">CG-C14</strain>
    </source>
</reference>
<sequence>MPKHYCDYCDVFLTHDSASVRKAHNSGRNHLANVRDYYASLGHDKAQSIIDQITAAYESGNPPPPGGFGYGPQHLAPGPPFGGPPMGYGAPPFGGPPPPFAGRPTMMAEYPRMDPYRKARYDQGVDAKIVIMGNTGVGKTSLLHRYTQGKFDPKNTTSTTGAFFVTKKVTVGGTKVRLQLWDTAGQERFRSMAPMYYRGANAALLLYDITNASSFEDVRGWLEELKKNCSPDLIIYIVGAKADLQHARQVTSDLARLSLHNWFPPPRPPTPPSAPAPAPSTFSYIRPRFTSFTSIRSVPALTSPKALTPPPEPDLNDARSSAMKRSNTQAYTRPRAKSGDLLLPRSNSLATSARPNPSRFGYRPSGWNEIGDGSSNSVPEDDEDADVGDDQEWGLRKGMELFEVSAKDDIGIQQLFDSLIDAIIQKKDKIEQENEIKRRDSVLLSSSATPVWAAQADQEEAREKARAATGQTWSCCQT</sequence>